<reference evidence="1" key="1">
    <citation type="journal article" date="2023" name="GigaByte">
        <title>Genome assembly of the bearded iris, Iris pallida Lam.</title>
        <authorList>
            <person name="Bruccoleri R.E."/>
            <person name="Oakeley E.J."/>
            <person name="Faust A.M.E."/>
            <person name="Altorfer M."/>
            <person name="Dessus-Babus S."/>
            <person name="Burckhardt D."/>
            <person name="Oertli M."/>
            <person name="Naumann U."/>
            <person name="Petersen F."/>
            <person name="Wong J."/>
        </authorList>
    </citation>
    <scope>NUCLEOTIDE SEQUENCE</scope>
    <source>
        <strain evidence="1">GSM-AAB239-AS_SAM_17_03QT</strain>
    </source>
</reference>
<proteinExistence type="predicted"/>
<dbReference type="AlphaFoldDB" id="A0AAX6G2T0"/>
<accession>A0AAX6G2T0</accession>
<reference evidence="1" key="2">
    <citation type="submission" date="2023-04" db="EMBL/GenBank/DDBJ databases">
        <authorList>
            <person name="Bruccoleri R.E."/>
            <person name="Oakeley E.J."/>
            <person name="Faust A.-M."/>
            <person name="Dessus-Babus S."/>
            <person name="Altorfer M."/>
            <person name="Burckhardt D."/>
            <person name="Oertli M."/>
            <person name="Naumann U."/>
            <person name="Petersen F."/>
            <person name="Wong J."/>
        </authorList>
    </citation>
    <scope>NUCLEOTIDE SEQUENCE</scope>
    <source>
        <strain evidence="1">GSM-AAB239-AS_SAM_17_03QT</strain>
        <tissue evidence="1">Leaf</tissue>
    </source>
</reference>
<keyword evidence="2" id="KW-1185">Reference proteome</keyword>
<dbReference type="EMBL" id="JANAVB010024000">
    <property type="protein sequence ID" value="KAJ6822628.1"/>
    <property type="molecule type" value="Genomic_DNA"/>
</dbReference>
<dbReference type="Proteomes" id="UP001140949">
    <property type="component" value="Unassembled WGS sequence"/>
</dbReference>
<gene>
    <name evidence="1" type="ORF">M6B38_387015</name>
</gene>
<protein>
    <submittedName>
        <fullName evidence="1">Uncharacterized protein</fullName>
    </submittedName>
</protein>
<sequence length="81" mass="9639">MHHFEHIKQITQLRDMSLEDLSKDTSRRHLFIVLVGWPTNFTSLVVGRKLTVTNDKVSIYLQSLLYVYRRIEIKRGFGTKY</sequence>
<name>A0AAX6G2T0_IRIPA</name>
<organism evidence="1 2">
    <name type="scientific">Iris pallida</name>
    <name type="common">Sweet iris</name>
    <dbReference type="NCBI Taxonomy" id="29817"/>
    <lineage>
        <taxon>Eukaryota</taxon>
        <taxon>Viridiplantae</taxon>
        <taxon>Streptophyta</taxon>
        <taxon>Embryophyta</taxon>
        <taxon>Tracheophyta</taxon>
        <taxon>Spermatophyta</taxon>
        <taxon>Magnoliopsida</taxon>
        <taxon>Liliopsida</taxon>
        <taxon>Asparagales</taxon>
        <taxon>Iridaceae</taxon>
        <taxon>Iridoideae</taxon>
        <taxon>Irideae</taxon>
        <taxon>Iris</taxon>
    </lineage>
</organism>
<evidence type="ECO:0000313" key="1">
    <source>
        <dbReference type="EMBL" id="KAJ6822628.1"/>
    </source>
</evidence>
<evidence type="ECO:0000313" key="2">
    <source>
        <dbReference type="Proteomes" id="UP001140949"/>
    </source>
</evidence>
<comment type="caution">
    <text evidence="1">The sequence shown here is derived from an EMBL/GenBank/DDBJ whole genome shotgun (WGS) entry which is preliminary data.</text>
</comment>